<proteinExistence type="predicted"/>
<evidence type="ECO:0000256" key="1">
    <source>
        <dbReference type="SAM" id="Phobius"/>
    </source>
</evidence>
<keyword evidence="1" id="KW-1133">Transmembrane helix</keyword>
<evidence type="ECO:0000313" key="4">
    <source>
        <dbReference type="Proteomes" id="UP000737555"/>
    </source>
</evidence>
<name>A0A8T7H7B1_9EURY</name>
<dbReference type="PANTHER" id="PTHR34351">
    <property type="entry name" value="SLR1927 PROTEIN-RELATED"/>
    <property type="match status" value="1"/>
</dbReference>
<dbReference type="PANTHER" id="PTHR34351:SF1">
    <property type="entry name" value="SLR1927 PROTEIN"/>
    <property type="match status" value="1"/>
</dbReference>
<comment type="caution">
    <text evidence="3">The sequence shown here is derived from an EMBL/GenBank/DDBJ whole genome shotgun (WGS) entry which is preliminary data.</text>
</comment>
<keyword evidence="1" id="KW-0812">Transmembrane</keyword>
<keyword evidence="1" id="KW-0472">Membrane</keyword>
<sequence length="410" mass="43484">MIRPTRTTGGIAALALALAALAIVIESVAAILAAGSIGIFILWRAGRFIRDFRDLAASLRVDRTVDRTILRQGATTNVRVRADLTSPPGMEARVRDVPPAIAIASVPPAEPGETATYTLRIVAPGRTAFGGVILSARDAFFSHDLLIRHLNKPGIRVFPVRAAESFGGEGAGGMRDFEVDRRAALDGPSVRGFRLYREGDDPRLIDWKMSAKHNVLYTRELTGLEGGSPLVAVDLPARKGDPETFTRYSMIVADAVEGAIESRAGCSLLVIAGGEVVRFLSATSDLGEAFAALGGLTPTEHRAPLYRAPGPAILAARARVPAGQEKAYRARLGRMLTAFARESRSPFADAVAGALARVEVAEVHLYTLAGGDTSHLAQLVHQAKVRGMRVVLWAPAGAPILPGVDATEVI</sequence>
<dbReference type="EMBL" id="JABMJE010000110">
    <property type="protein sequence ID" value="NQS78595.1"/>
    <property type="molecule type" value="Genomic_DNA"/>
</dbReference>
<accession>A0A8T7H7B1</accession>
<dbReference type="Pfam" id="PF01882">
    <property type="entry name" value="DUF58"/>
    <property type="match status" value="1"/>
</dbReference>
<evidence type="ECO:0000259" key="2">
    <source>
        <dbReference type="Pfam" id="PF01882"/>
    </source>
</evidence>
<gene>
    <name evidence="3" type="ORF">HQQ74_07830</name>
</gene>
<feature type="domain" description="DUF58" evidence="2">
    <location>
        <begin position="194"/>
        <end position="235"/>
    </location>
</feature>
<reference evidence="3" key="1">
    <citation type="submission" date="2020-05" db="EMBL/GenBank/DDBJ databases">
        <title>The first insight into the ecology of ammonia-tolerant syntrophic propionate oxidizing bacteria.</title>
        <authorList>
            <person name="Singh A."/>
            <person name="Schnurer A."/>
            <person name="Westerholm M."/>
        </authorList>
    </citation>
    <scope>NUCLEOTIDE SEQUENCE</scope>
    <source>
        <strain evidence="3">MAG54</strain>
    </source>
</reference>
<dbReference type="AlphaFoldDB" id="A0A8T7H7B1"/>
<dbReference type="Proteomes" id="UP000737555">
    <property type="component" value="Unassembled WGS sequence"/>
</dbReference>
<feature type="transmembrane region" description="Helical" evidence="1">
    <location>
        <begin position="12"/>
        <end position="43"/>
    </location>
</feature>
<organism evidence="3 4">
    <name type="scientific">Methanoculleus bourgensis</name>
    <dbReference type="NCBI Taxonomy" id="83986"/>
    <lineage>
        <taxon>Archaea</taxon>
        <taxon>Methanobacteriati</taxon>
        <taxon>Methanobacteriota</taxon>
        <taxon>Stenosarchaea group</taxon>
        <taxon>Methanomicrobia</taxon>
        <taxon>Methanomicrobiales</taxon>
        <taxon>Methanomicrobiaceae</taxon>
        <taxon>Methanoculleus</taxon>
    </lineage>
</organism>
<protein>
    <submittedName>
        <fullName evidence="3">DUF58 domain-containing protein</fullName>
    </submittedName>
</protein>
<evidence type="ECO:0000313" key="3">
    <source>
        <dbReference type="EMBL" id="NQS78595.1"/>
    </source>
</evidence>
<dbReference type="InterPro" id="IPR002881">
    <property type="entry name" value="DUF58"/>
</dbReference>